<dbReference type="GO" id="GO:0006357">
    <property type="term" value="P:regulation of transcription by RNA polymerase II"/>
    <property type="evidence" value="ECO:0007669"/>
    <property type="project" value="InterPro"/>
</dbReference>
<keyword evidence="5 9" id="KW-0010">Activator</keyword>
<accession>A0A164ZVH1</accession>
<comment type="subcellular location">
    <subcellularLocation>
        <location evidence="1 9">Nucleus</location>
    </subcellularLocation>
</comment>
<evidence type="ECO:0000256" key="6">
    <source>
        <dbReference type="ARBA" id="ARBA00023163"/>
    </source>
</evidence>
<dbReference type="OrthoDB" id="205099at2759"/>
<feature type="compositionally biased region" description="Polar residues" evidence="10">
    <location>
        <begin position="1"/>
        <end position="18"/>
    </location>
</feature>
<comment type="function">
    <text evidence="9">Component of the Mediator complex, a coactivator involved in the regulated transcription of nearly all RNA polymerase II-dependent genes. Mediator functions as a bridge to convey information from gene-specific regulatory proteins to the basal RNA polymerase II transcription machinery. Mediator is recruited to promoters by direct interactions with regulatory proteins and serves as a scaffold for the assembly of a functional preinitiation complex with RNA polymerase II and the general transcription factors.</text>
</comment>
<dbReference type="GO" id="GO:0016592">
    <property type="term" value="C:mediator complex"/>
    <property type="evidence" value="ECO:0007669"/>
    <property type="project" value="UniProtKB-UniRule"/>
</dbReference>
<dbReference type="STRING" id="1314777.A0A164ZVH1"/>
<comment type="subunit">
    <text evidence="9">Component of the Mediator complex.</text>
</comment>
<evidence type="ECO:0000256" key="8">
    <source>
        <dbReference type="ARBA" id="ARBA00032007"/>
    </source>
</evidence>
<evidence type="ECO:0000256" key="4">
    <source>
        <dbReference type="ARBA" id="ARBA00023015"/>
    </source>
</evidence>
<protein>
    <recommendedName>
        <fullName evidence="3 9">Mediator of RNA polymerase II transcription subunit 14</fullName>
    </recommendedName>
    <alternativeName>
        <fullName evidence="8 9">Mediator complex subunit 14</fullName>
    </alternativeName>
</protein>
<evidence type="ECO:0000256" key="7">
    <source>
        <dbReference type="ARBA" id="ARBA00023242"/>
    </source>
</evidence>
<evidence type="ECO:0000256" key="2">
    <source>
        <dbReference type="ARBA" id="ARBA00007813"/>
    </source>
</evidence>
<sequence>MEAQASTSEAANGSSRVNGHSKINGDADDNGISLAELEAELPRVEFEQVELSELLSRFVQAVYAELSEMAETMPSMSDGARKRTIADFCVKTKKQVAKLYAVMKWSRDAGDVQKAMNITAFLMDQNTQFENAVNALQSVKESLAPARMRNHDLLTSLDVLTTGTYHGLPSRIKKFVIPEPPLTDAEIEATLRELEHLAHYRLCTSEIVPVEMSSYKISRGRVVFTCSKLFEVSICLRGALPDDGWFFVNVEFLINVAGDVTASQDFPRIPPGALKQFIAEEADRRLSMYLPPPPPPDPLPEGYIPPERPKIPHNSVDAPLIRLYNFLQMMSFSYQLEILFFQASRLLALGWAEYLRIELSRDRKVLTASYWIRKPQRGNLPANTRPIPLLGGSLTISILVKPPVKFQAPSRSALDRVLTELEEKSKFGSDRRPSDQIEDVSLQVKWEPAKGALGVNLTPQDAVLAESELAVDADNLDFESLLLKVIRKHAHGILKSFQTQLLDNARRIFSKPSDVLLVPEAPEMALRIHLTAEEVVTVTIDSRTGRLTLKDIGDLTAAGRGPRFSMVSDKINETPNMMVEAIVRLRYNTILDATEHKANYLGLQNFRQKNLRREEYFKFGPSARAFLFIQLANFETHYLVLVIAEDGYKYALTCMRPVAETPHTVLVMDDIGWLDVARISGANRNGLEANLNDLATAAFIGDASMNGEGNSSFSLDTSLLRELYAYCCARVSHLIVEQQLKQLKFSYYHVAPSTRHIPTELGISNAYSPLASIIPALCVKSKDILSGSEGADAAYENVRIIPLDWWLEAGTRVVTCVKLKHVQAAVGKTIEPSQRLIRPSQSILYDTQEGMISVLSPNVQECVSHFLMEWRKVSKMVVIAREVSQLADKHKWTDVQLQSFDLQTAEFTYYSDYAISISCRAETQPSSKSIYSLEFSRISAPSRLSQSIASTPANNTEMDPMTNPHTEIVSWVSKLLSSTDLAIGVRNLVILLRLSLPVVLELDSLCDRWLSEGEEEAGAVDWFPKGVAWWRFLLGDMRHALDFRIRADRLLEIQDASYNHFAVSAWDKTEKYDPLADSPYRLQRIPSFETVCRETVLHADIKVISFDRGILCSCDAPHPSIRGTIRDIVHRSGDALRKAATASSAPTTTASAEASSSVIK</sequence>
<reference evidence="12 13" key="1">
    <citation type="journal article" date="2016" name="Mol. Biol. Evol.">
        <title>Comparative Genomics of Early-Diverging Mushroom-Forming Fungi Provides Insights into the Origins of Lignocellulose Decay Capabilities.</title>
        <authorList>
            <person name="Nagy L.G."/>
            <person name="Riley R."/>
            <person name="Tritt A."/>
            <person name="Adam C."/>
            <person name="Daum C."/>
            <person name="Floudas D."/>
            <person name="Sun H."/>
            <person name="Yadav J.S."/>
            <person name="Pangilinan J."/>
            <person name="Larsson K.H."/>
            <person name="Matsuura K."/>
            <person name="Barry K."/>
            <person name="Labutti K."/>
            <person name="Kuo R."/>
            <person name="Ohm R.A."/>
            <person name="Bhattacharya S.S."/>
            <person name="Shirouzu T."/>
            <person name="Yoshinaga Y."/>
            <person name="Martin F.M."/>
            <person name="Grigoriev I.V."/>
            <person name="Hibbett D.S."/>
        </authorList>
    </citation>
    <scope>NUCLEOTIDE SEQUENCE [LARGE SCALE GENOMIC DNA]</scope>
    <source>
        <strain evidence="12 13">HHB9708</strain>
    </source>
</reference>
<feature type="region of interest" description="Disordered" evidence="10">
    <location>
        <begin position="1"/>
        <end position="25"/>
    </location>
</feature>
<evidence type="ECO:0000256" key="10">
    <source>
        <dbReference type="SAM" id="MobiDB-lite"/>
    </source>
</evidence>
<keyword evidence="7 9" id="KW-0539">Nucleus</keyword>
<dbReference type="InterPro" id="IPR055122">
    <property type="entry name" value="Med14_N"/>
</dbReference>
<dbReference type="GO" id="GO:0003712">
    <property type="term" value="F:transcription coregulator activity"/>
    <property type="evidence" value="ECO:0007669"/>
    <property type="project" value="UniProtKB-UniRule"/>
</dbReference>
<dbReference type="Pfam" id="PF08638">
    <property type="entry name" value="Med14"/>
    <property type="match status" value="1"/>
</dbReference>
<organism evidence="12 13">
    <name type="scientific">Sistotremastrum niveocremeum HHB9708</name>
    <dbReference type="NCBI Taxonomy" id="1314777"/>
    <lineage>
        <taxon>Eukaryota</taxon>
        <taxon>Fungi</taxon>
        <taxon>Dikarya</taxon>
        <taxon>Basidiomycota</taxon>
        <taxon>Agaricomycotina</taxon>
        <taxon>Agaricomycetes</taxon>
        <taxon>Sistotremastrales</taxon>
        <taxon>Sistotremastraceae</taxon>
        <taxon>Sertulicium</taxon>
        <taxon>Sertulicium niveocremeum</taxon>
    </lineage>
</organism>
<feature type="region of interest" description="Disordered" evidence="10">
    <location>
        <begin position="1139"/>
        <end position="1160"/>
    </location>
</feature>
<feature type="domain" description="Mediator complex subunit MED14 N-terminal" evidence="11">
    <location>
        <begin position="48"/>
        <end position="237"/>
    </location>
</feature>
<evidence type="ECO:0000313" key="13">
    <source>
        <dbReference type="Proteomes" id="UP000076722"/>
    </source>
</evidence>
<dbReference type="PANTHER" id="PTHR12809">
    <property type="entry name" value="MEDIATOR COMPLEX SUBUNIT"/>
    <property type="match status" value="1"/>
</dbReference>
<evidence type="ECO:0000256" key="1">
    <source>
        <dbReference type="ARBA" id="ARBA00004123"/>
    </source>
</evidence>
<comment type="similarity">
    <text evidence="2 9">Belongs to the Mediator complex subunit 14 family.</text>
</comment>
<keyword evidence="13" id="KW-1185">Reference proteome</keyword>
<evidence type="ECO:0000256" key="5">
    <source>
        <dbReference type="ARBA" id="ARBA00023159"/>
    </source>
</evidence>
<evidence type="ECO:0000313" key="12">
    <source>
        <dbReference type="EMBL" id="KZS98122.1"/>
    </source>
</evidence>
<dbReference type="PANTHER" id="PTHR12809:SF2">
    <property type="entry name" value="MEDIATOR OF RNA POLYMERASE II TRANSCRIPTION SUBUNIT 14"/>
    <property type="match status" value="1"/>
</dbReference>
<evidence type="ECO:0000259" key="11">
    <source>
        <dbReference type="Pfam" id="PF08638"/>
    </source>
</evidence>
<evidence type="ECO:0000256" key="3">
    <source>
        <dbReference type="ARBA" id="ARBA00019619"/>
    </source>
</evidence>
<dbReference type="EMBL" id="KV419395">
    <property type="protein sequence ID" value="KZS98122.1"/>
    <property type="molecule type" value="Genomic_DNA"/>
</dbReference>
<keyword evidence="4 9" id="KW-0805">Transcription regulation</keyword>
<name>A0A164ZVH1_9AGAM</name>
<evidence type="ECO:0000256" key="9">
    <source>
        <dbReference type="RuleBase" id="RU365082"/>
    </source>
</evidence>
<proteinExistence type="inferred from homology"/>
<dbReference type="AlphaFoldDB" id="A0A164ZVH1"/>
<gene>
    <name evidence="12" type="ORF">SISNIDRAFT_448261</name>
</gene>
<dbReference type="Proteomes" id="UP000076722">
    <property type="component" value="Unassembled WGS sequence"/>
</dbReference>
<dbReference type="GO" id="GO:0070847">
    <property type="term" value="C:core mediator complex"/>
    <property type="evidence" value="ECO:0007669"/>
    <property type="project" value="TreeGrafter"/>
</dbReference>
<keyword evidence="6 9" id="KW-0804">Transcription</keyword>
<dbReference type="InterPro" id="IPR013947">
    <property type="entry name" value="Mediator_Med14"/>
</dbReference>